<dbReference type="PANTHER" id="PTHR11727:SF7">
    <property type="entry name" value="DIMETHYLADENOSINE TRANSFERASE-RELATED"/>
    <property type="match status" value="1"/>
</dbReference>
<feature type="domain" description="Ribosomal RNA adenine methylase transferase N-terminal" evidence="9">
    <location>
        <begin position="19"/>
        <end position="186"/>
    </location>
</feature>
<comment type="function">
    <text evidence="7">Specifically dimethylates two adjacent adenosines (A1518 and A1519) in the loop of a conserved hairpin near the 3'-end of 16S rRNA in the 30S particle. May play a critical role in biogenesis of 30S subunits.</text>
</comment>
<keyword evidence="1 7" id="KW-0963">Cytoplasm</keyword>
<dbReference type="InterPro" id="IPR023165">
    <property type="entry name" value="rRNA_Ade_diMease-like_C"/>
</dbReference>
<dbReference type="Pfam" id="PF00398">
    <property type="entry name" value="RrnaAD"/>
    <property type="match status" value="1"/>
</dbReference>
<accession>A0ABX5M9C9</accession>
<protein>
    <recommendedName>
        <fullName evidence="7">Ribosomal RNA small subunit methyltransferase A</fullName>
        <ecNumber evidence="7">2.1.1.182</ecNumber>
    </recommendedName>
    <alternativeName>
        <fullName evidence="7">16S rRNA (adenine(1518)-N(6)/adenine(1519)-N(6))-dimethyltransferase</fullName>
    </alternativeName>
    <alternativeName>
        <fullName evidence="7">16S rRNA dimethyladenosine transferase</fullName>
    </alternativeName>
    <alternativeName>
        <fullName evidence="7">16S rRNA dimethylase</fullName>
    </alternativeName>
    <alternativeName>
        <fullName evidence="7">S-adenosylmethionine-6-N', N'-adenosyl(rRNA) dimethyltransferase</fullName>
    </alternativeName>
</protein>
<evidence type="ECO:0000256" key="2">
    <source>
        <dbReference type="ARBA" id="ARBA00022552"/>
    </source>
</evidence>
<comment type="catalytic activity">
    <reaction evidence="7">
        <text>adenosine(1518)/adenosine(1519) in 16S rRNA + 4 S-adenosyl-L-methionine = N(6)-dimethyladenosine(1518)/N(6)-dimethyladenosine(1519) in 16S rRNA + 4 S-adenosyl-L-homocysteine + 4 H(+)</text>
        <dbReference type="Rhea" id="RHEA:19609"/>
        <dbReference type="Rhea" id="RHEA-COMP:10232"/>
        <dbReference type="Rhea" id="RHEA-COMP:10233"/>
        <dbReference type="ChEBI" id="CHEBI:15378"/>
        <dbReference type="ChEBI" id="CHEBI:57856"/>
        <dbReference type="ChEBI" id="CHEBI:59789"/>
        <dbReference type="ChEBI" id="CHEBI:74411"/>
        <dbReference type="ChEBI" id="CHEBI:74493"/>
        <dbReference type="EC" id="2.1.1.182"/>
    </reaction>
</comment>
<dbReference type="Gene3D" id="1.10.8.100">
    <property type="entry name" value="Ribosomal RNA adenine dimethylase-like, domain 2"/>
    <property type="match status" value="1"/>
</dbReference>
<evidence type="ECO:0000259" key="9">
    <source>
        <dbReference type="SMART" id="SM00650"/>
    </source>
</evidence>
<dbReference type="PANTHER" id="PTHR11727">
    <property type="entry name" value="DIMETHYLADENOSINE TRANSFERASE"/>
    <property type="match status" value="1"/>
</dbReference>
<dbReference type="EC" id="2.1.1.182" evidence="7"/>
<dbReference type="InterPro" id="IPR029063">
    <property type="entry name" value="SAM-dependent_MTases_sf"/>
</dbReference>
<dbReference type="InterPro" id="IPR020596">
    <property type="entry name" value="rRNA_Ade_Mease_Trfase_CS"/>
</dbReference>
<dbReference type="NCBIfam" id="TIGR00755">
    <property type="entry name" value="ksgA"/>
    <property type="match status" value="1"/>
</dbReference>
<dbReference type="RefSeq" id="WP_011634294.1">
    <property type="nucleotide sequence ID" value="NZ_FMTW01000005.1"/>
</dbReference>
<feature type="binding site" evidence="7 8">
    <location>
        <position position="60"/>
    </location>
    <ligand>
        <name>S-adenosyl-L-methionine</name>
        <dbReference type="ChEBI" id="CHEBI:59789"/>
    </ligand>
</feature>
<dbReference type="InterPro" id="IPR001737">
    <property type="entry name" value="KsgA/Erm"/>
</dbReference>
<evidence type="ECO:0000313" key="10">
    <source>
        <dbReference type="EMBL" id="PXV75035.1"/>
    </source>
</evidence>
<keyword evidence="4 7" id="KW-0808">Transferase</keyword>
<dbReference type="PROSITE" id="PS01131">
    <property type="entry name" value="RRNA_A_DIMETH"/>
    <property type="match status" value="1"/>
</dbReference>
<keyword evidence="2 7" id="KW-0698">rRNA processing</keyword>
<dbReference type="SUPFAM" id="SSF53335">
    <property type="entry name" value="S-adenosyl-L-methionine-dependent methyltransferases"/>
    <property type="match status" value="1"/>
</dbReference>
<keyword evidence="5 7" id="KW-0949">S-adenosyl-L-methionine</keyword>
<sequence length="256" mass="29528">MRHIPRRRFGQHFLVDHHIIAEIIHIICPLPGDRMIEIGPGLGALTQPLLNNLDTLQAIELDRDIVDYLSRNYAEKLVIHNVDALKFDFSALGEGLRIVGNLPYNISTPLLFHLSRFSNLIIDMHFMLQLEVVERMVAQPSTPDYGRLSLMLQNRFEMEQMLIVPAEAFNPPPRVQSAIVCMRPRVVPVIPFGLEKLFGEMVLAAFSQRRKTLRNTLRHYLTIKDFDQLRIDPGLRAENLSLEQYSAITRHIHKIR</sequence>
<dbReference type="InterPro" id="IPR011530">
    <property type="entry name" value="rRNA_adenine_dimethylase"/>
</dbReference>
<name>A0ABX5M9C9_9PROT</name>
<proteinExistence type="inferred from homology"/>
<dbReference type="HAMAP" id="MF_00607">
    <property type="entry name" value="16SrRNA_methyltr_A"/>
    <property type="match status" value="1"/>
</dbReference>
<dbReference type="SMART" id="SM00650">
    <property type="entry name" value="rADc"/>
    <property type="match status" value="1"/>
</dbReference>
<evidence type="ECO:0000256" key="7">
    <source>
        <dbReference type="HAMAP-Rule" id="MF_00607"/>
    </source>
</evidence>
<comment type="subcellular location">
    <subcellularLocation>
        <location evidence="7">Cytoplasm</location>
    </subcellularLocation>
</comment>
<comment type="similarity">
    <text evidence="7">Belongs to the class I-like SAM-binding methyltransferase superfamily. rRNA adenine N(6)-methyltransferase family. RsmA subfamily.</text>
</comment>
<evidence type="ECO:0000256" key="6">
    <source>
        <dbReference type="ARBA" id="ARBA00022884"/>
    </source>
</evidence>
<dbReference type="InterPro" id="IPR020598">
    <property type="entry name" value="rRNA_Ade_methylase_Trfase_N"/>
</dbReference>
<evidence type="ECO:0000256" key="3">
    <source>
        <dbReference type="ARBA" id="ARBA00022603"/>
    </source>
</evidence>
<reference evidence="10 11" key="1">
    <citation type="submission" date="2018-04" db="EMBL/GenBank/DDBJ databases">
        <title>Active sludge and wastewater microbial communities from Klosterneuburg, Austria.</title>
        <authorList>
            <person name="Wagner M."/>
        </authorList>
    </citation>
    <scope>NUCLEOTIDE SEQUENCE [LARGE SCALE GENOMIC DNA]</scope>
    <source>
        <strain evidence="10 11">Nm 57</strain>
    </source>
</reference>
<feature type="binding site" evidence="7 8">
    <location>
        <position position="14"/>
    </location>
    <ligand>
        <name>S-adenosyl-L-methionine</name>
        <dbReference type="ChEBI" id="CHEBI:59789"/>
    </ligand>
</feature>
<dbReference type="PROSITE" id="PS51689">
    <property type="entry name" value="SAM_RNA_A_N6_MT"/>
    <property type="match status" value="1"/>
</dbReference>
<keyword evidence="11" id="KW-1185">Reference proteome</keyword>
<keyword evidence="6 7" id="KW-0694">RNA-binding</keyword>
<gene>
    <name evidence="7" type="primary">rsmA</name>
    <name evidence="7" type="synonym">ksgA</name>
    <name evidence="10" type="ORF">C8R14_1417</name>
</gene>
<comment type="caution">
    <text evidence="10">The sequence shown here is derived from an EMBL/GenBank/DDBJ whole genome shotgun (WGS) entry which is preliminary data.</text>
</comment>
<feature type="binding site" evidence="7 8">
    <location>
        <position position="83"/>
    </location>
    <ligand>
        <name>S-adenosyl-L-methionine</name>
        <dbReference type="ChEBI" id="CHEBI:59789"/>
    </ligand>
</feature>
<dbReference type="Proteomes" id="UP000247780">
    <property type="component" value="Unassembled WGS sequence"/>
</dbReference>
<evidence type="ECO:0000256" key="4">
    <source>
        <dbReference type="ARBA" id="ARBA00022679"/>
    </source>
</evidence>
<evidence type="ECO:0000256" key="5">
    <source>
        <dbReference type="ARBA" id="ARBA00022691"/>
    </source>
</evidence>
<keyword evidence="3 7" id="KW-0489">Methyltransferase</keyword>
<dbReference type="Gene3D" id="3.40.50.150">
    <property type="entry name" value="Vaccinia Virus protein VP39"/>
    <property type="match status" value="1"/>
</dbReference>
<feature type="binding site" evidence="7 8">
    <location>
        <position position="12"/>
    </location>
    <ligand>
        <name>S-adenosyl-L-methionine</name>
        <dbReference type="ChEBI" id="CHEBI:59789"/>
    </ligand>
</feature>
<feature type="binding site" evidence="7 8">
    <location>
        <position position="39"/>
    </location>
    <ligand>
        <name>S-adenosyl-L-methionine</name>
        <dbReference type="ChEBI" id="CHEBI:59789"/>
    </ligand>
</feature>
<feature type="binding site" evidence="7 8">
    <location>
        <position position="101"/>
    </location>
    <ligand>
        <name>S-adenosyl-L-methionine</name>
        <dbReference type="ChEBI" id="CHEBI:59789"/>
    </ligand>
</feature>
<evidence type="ECO:0000256" key="8">
    <source>
        <dbReference type="PROSITE-ProRule" id="PRU01026"/>
    </source>
</evidence>
<dbReference type="EMBL" id="QICQ01000041">
    <property type="protein sequence ID" value="PXV75035.1"/>
    <property type="molecule type" value="Genomic_DNA"/>
</dbReference>
<evidence type="ECO:0000256" key="1">
    <source>
        <dbReference type="ARBA" id="ARBA00022490"/>
    </source>
</evidence>
<dbReference type="GO" id="GO:0016740">
    <property type="term" value="F:transferase activity"/>
    <property type="evidence" value="ECO:0007669"/>
    <property type="project" value="UniProtKB-KW"/>
</dbReference>
<evidence type="ECO:0000313" key="11">
    <source>
        <dbReference type="Proteomes" id="UP000247780"/>
    </source>
</evidence>
<organism evidence="10 11">
    <name type="scientific">Nitrosomonas eutropha</name>
    <dbReference type="NCBI Taxonomy" id="916"/>
    <lineage>
        <taxon>Bacteria</taxon>
        <taxon>Pseudomonadati</taxon>
        <taxon>Pseudomonadota</taxon>
        <taxon>Betaproteobacteria</taxon>
        <taxon>Nitrosomonadales</taxon>
        <taxon>Nitrosomonadaceae</taxon>
        <taxon>Nitrosomonas</taxon>
    </lineage>
</organism>